<gene>
    <name evidence="2" type="ORF">CIT25_19040</name>
</gene>
<evidence type="ECO:0000313" key="2">
    <source>
        <dbReference type="EMBL" id="PAQ00657.1"/>
    </source>
</evidence>
<protein>
    <recommendedName>
        <fullName evidence="1">Insertion element IS402-like domain-containing protein</fullName>
    </recommendedName>
</protein>
<feature type="domain" description="Insertion element IS402-like" evidence="1">
    <location>
        <begin position="38"/>
        <end position="110"/>
    </location>
</feature>
<dbReference type="InterPro" id="IPR052909">
    <property type="entry name" value="Transposase_6_like"/>
</dbReference>
<organism evidence="2 3">
    <name type="scientific">Mesorhizobium mediterraneum</name>
    <dbReference type="NCBI Taxonomy" id="43617"/>
    <lineage>
        <taxon>Bacteria</taxon>
        <taxon>Pseudomonadati</taxon>
        <taxon>Pseudomonadota</taxon>
        <taxon>Alphaproteobacteria</taxon>
        <taxon>Hyphomicrobiales</taxon>
        <taxon>Phyllobacteriaceae</taxon>
        <taxon>Mesorhizobium</taxon>
    </lineage>
</organism>
<dbReference type="InterPro" id="IPR025161">
    <property type="entry name" value="IS402-like_dom"/>
</dbReference>
<proteinExistence type="predicted"/>
<comment type="caution">
    <text evidence="2">The sequence shown here is derived from an EMBL/GenBank/DDBJ whole genome shotgun (WGS) entry which is preliminary data.</text>
</comment>
<evidence type="ECO:0000259" key="1">
    <source>
        <dbReference type="Pfam" id="PF13340"/>
    </source>
</evidence>
<dbReference type="PANTHER" id="PTHR46637:SF1">
    <property type="entry name" value="BLL5188 PROTEIN"/>
    <property type="match status" value="1"/>
</dbReference>
<sequence length="118" mass="13626">MCRARLARSASRKLPPSVSHDIYIRIYPAAALGERIGVSDEEWALIGPLLPAERGRGCRPAQDNRRYFEGMMWMARTGAQWRHLPDEYGKWNSVFRRYRRWVATGVFDALLETLAEMA</sequence>
<dbReference type="Proteomes" id="UP000216215">
    <property type="component" value="Unassembled WGS sequence"/>
</dbReference>
<accession>A0AB36R749</accession>
<keyword evidence="3" id="KW-1185">Reference proteome</keyword>
<dbReference type="AlphaFoldDB" id="A0AB36R749"/>
<dbReference type="Pfam" id="PF13340">
    <property type="entry name" value="DUF4096"/>
    <property type="match status" value="1"/>
</dbReference>
<evidence type="ECO:0000313" key="3">
    <source>
        <dbReference type="Proteomes" id="UP000216215"/>
    </source>
</evidence>
<name>A0AB36R749_9HYPH</name>
<dbReference type="PANTHER" id="PTHR46637">
    <property type="entry name" value="TIS1421-TRANSPOSASE PROTEIN A"/>
    <property type="match status" value="1"/>
</dbReference>
<reference evidence="3" key="1">
    <citation type="submission" date="2017-08" db="EMBL/GenBank/DDBJ databases">
        <title>Mesorhizobium wenxinae sp. nov., a novel rhizobial species isolated from root nodules of chickpea (Cicer arietinum L.).</title>
        <authorList>
            <person name="Zhang J."/>
        </authorList>
    </citation>
    <scope>NUCLEOTIDE SEQUENCE [LARGE SCALE GENOMIC DNA]</scope>
    <source>
        <strain evidence="3">USDA 3392</strain>
    </source>
</reference>
<dbReference type="EMBL" id="NPKI01000022">
    <property type="protein sequence ID" value="PAQ00657.1"/>
    <property type="molecule type" value="Genomic_DNA"/>
</dbReference>